<feature type="transmembrane region" description="Helical" evidence="16">
    <location>
        <begin position="437"/>
        <end position="455"/>
    </location>
</feature>
<keyword evidence="7 16" id="KW-1133">Transmembrane helix</keyword>
<evidence type="ECO:0000256" key="5">
    <source>
        <dbReference type="ARBA" id="ARBA00022847"/>
    </source>
</evidence>
<proteinExistence type="inferred from homology"/>
<evidence type="ECO:0000256" key="15">
    <source>
        <dbReference type="RuleBase" id="RU003732"/>
    </source>
</evidence>
<evidence type="ECO:0000256" key="6">
    <source>
        <dbReference type="ARBA" id="ARBA00022970"/>
    </source>
</evidence>
<dbReference type="GO" id="GO:0005283">
    <property type="term" value="F:amino acid:sodium symporter activity"/>
    <property type="evidence" value="ECO:0007669"/>
    <property type="project" value="TreeGrafter"/>
</dbReference>
<dbReference type="PANTHER" id="PTHR11616:SF321">
    <property type="entry name" value="SODIUM-DEPENDENT NUTRIENT AMINO ACID TRANSPORTER 1-RELATED"/>
    <property type="match status" value="1"/>
</dbReference>
<dbReference type="Pfam" id="PF00209">
    <property type="entry name" value="SNF"/>
    <property type="match status" value="1"/>
</dbReference>
<comment type="subcellular location">
    <subcellularLocation>
        <location evidence="1">Membrane</location>
        <topology evidence="1">Multi-pass membrane protein</topology>
    </subcellularLocation>
</comment>
<dbReference type="CDD" id="cd10324">
    <property type="entry name" value="SLC6sbd"/>
    <property type="match status" value="1"/>
</dbReference>
<feature type="transmembrane region" description="Helical" evidence="16">
    <location>
        <begin position="140"/>
        <end position="161"/>
    </location>
</feature>
<evidence type="ECO:0000256" key="10">
    <source>
        <dbReference type="ARBA" id="ARBA00023136"/>
    </source>
</evidence>
<evidence type="ECO:0000256" key="8">
    <source>
        <dbReference type="ARBA" id="ARBA00023053"/>
    </source>
</evidence>
<dbReference type="PANTHER" id="PTHR11616">
    <property type="entry name" value="SODIUM/CHLORIDE DEPENDENT TRANSPORTER"/>
    <property type="match status" value="1"/>
</dbReference>
<evidence type="ECO:0000313" key="18">
    <source>
        <dbReference type="Proteomes" id="UP000183832"/>
    </source>
</evidence>
<keyword evidence="6" id="KW-0029">Amino-acid transport</keyword>
<keyword evidence="3 15" id="KW-0813">Transport</keyword>
<keyword evidence="9" id="KW-0406">Ion transport</keyword>
<organism evidence="17 18">
    <name type="scientific">Clunio marinus</name>
    <dbReference type="NCBI Taxonomy" id="568069"/>
    <lineage>
        <taxon>Eukaryota</taxon>
        <taxon>Metazoa</taxon>
        <taxon>Ecdysozoa</taxon>
        <taxon>Arthropoda</taxon>
        <taxon>Hexapoda</taxon>
        <taxon>Insecta</taxon>
        <taxon>Pterygota</taxon>
        <taxon>Neoptera</taxon>
        <taxon>Endopterygota</taxon>
        <taxon>Diptera</taxon>
        <taxon>Nematocera</taxon>
        <taxon>Chironomoidea</taxon>
        <taxon>Chironomidae</taxon>
        <taxon>Clunio</taxon>
    </lineage>
</organism>
<comment type="function">
    <text evidence="13">Unusual broad substrate spectrum amino acid:sodium cotransporter that promotes absorption of the D isomers of essential amino acids. Neutral amino acids are the preferred substrates, especially methionine and phenylalanine.</text>
</comment>
<evidence type="ECO:0000256" key="11">
    <source>
        <dbReference type="ARBA" id="ARBA00023180"/>
    </source>
</evidence>
<dbReference type="AlphaFoldDB" id="A0A1J1HQJ1"/>
<evidence type="ECO:0000256" key="16">
    <source>
        <dbReference type="SAM" id="Phobius"/>
    </source>
</evidence>
<dbReference type="GO" id="GO:0015179">
    <property type="term" value="F:L-amino acid transmembrane transporter activity"/>
    <property type="evidence" value="ECO:0007669"/>
    <property type="project" value="TreeGrafter"/>
</dbReference>
<evidence type="ECO:0000256" key="12">
    <source>
        <dbReference type="ARBA" id="ARBA00023201"/>
    </source>
</evidence>
<feature type="transmembrane region" description="Helical" evidence="16">
    <location>
        <begin position="467"/>
        <end position="488"/>
    </location>
</feature>
<feature type="transmembrane region" description="Helical" evidence="16">
    <location>
        <begin position="393"/>
        <end position="417"/>
    </location>
</feature>
<keyword evidence="14" id="KW-0479">Metal-binding</keyword>
<feature type="transmembrane region" description="Helical" evidence="16">
    <location>
        <begin position="89"/>
        <end position="109"/>
    </location>
</feature>
<comment type="similarity">
    <text evidence="2 15">Belongs to the sodium:neurotransmitter symporter (SNF) (TC 2.A.22) family.</text>
</comment>
<evidence type="ECO:0000256" key="7">
    <source>
        <dbReference type="ARBA" id="ARBA00022989"/>
    </source>
</evidence>
<keyword evidence="11" id="KW-0325">Glycoprotein</keyword>
<dbReference type="InterPro" id="IPR000175">
    <property type="entry name" value="Na/ntran_symport"/>
</dbReference>
<dbReference type="PROSITE" id="PS50267">
    <property type="entry name" value="NA_NEUROTRAN_SYMP_3"/>
    <property type="match status" value="1"/>
</dbReference>
<dbReference type="EMBL" id="CVRI01000017">
    <property type="protein sequence ID" value="CRK90243.1"/>
    <property type="molecule type" value="Genomic_DNA"/>
</dbReference>
<accession>A0A1J1HQJ1</accession>
<sequence>MGKTGIYNVGFVNSTESVNIKTKPRIEIPNVVVSTIENVVAKVETPDDDGRKRPQWSNSLEFLMSCISVSVGLGNIWRFPFTAYENGGGAFLIPYIIVLMLIGKPIYYLEMAIGQFSSRGSVKALSVIPALQGVAIAQQVGTTCVVTYYCSLIALTLSYMFRSFAAELPWAKCLPKWSEETSVQCIDATSNSTNRTGSVSSSELFFLREVIKQKDDISDGIGFPDWQLTLWLLLAWIIVFLVIVKGVKSSGKFAYFLAIFPYVVMLILLARALTLEGAMDGIKFFITPNFKRLLEPQVWNDAVTQLFFSLAIGMGPLIMFSSYNDFQHNLFRDAMIVTTLDTFTSLLGGFTIFGILGNLAHNVGEPDVGNIIKSGGSGIAFISYPEAISQFTFVPQVFAVLFFFMLLALGVGSAVGLQSSIVTNLLDIFPKTKHWQMAGGCCLGGFIIGLIYVTPGGQWMLTLIDHFGGTFLIFALAIMELIGIFWIYGLENFCWDLEFMLNRKVTPFWRISWFVVTPVLMIVIFVYSMAKLENPLFAGKEYPESNIVAGWCIFVFGMAQLFIWAIWNASREGFGNAKTSKFVSLFKPDPEWGPKSSKTRKEWISFKEVKMENRRNLSTGHSKLKQIFLMLLGRYE</sequence>
<keyword evidence="12" id="KW-0739">Sodium transport</keyword>
<dbReference type="NCBIfam" id="NF037979">
    <property type="entry name" value="Na_transp"/>
    <property type="match status" value="1"/>
</dbReference>
<feature type="binding site" evidence="14">
    <location>
        <position position="309"/>
    </location>
    <ligand>
        <name>Na(+)</name>
        <dbReference type="ChEBI" id="CHEBI:29101"/>
        <label>1</label>
    </ligand>
</feature>
<feature type="transmembrane region" description="Helical" evidence="16">
    <location>
        <begin position="302"/>
        <end position="323"/>
    </location>
</feature>
<evidence type="ECO:0000256" key="4">
    <source>
        <dbReference type="ARBA" id="ARBA00022692"/>
    </source>
</evidence>
<keyword evidence="10 16" id="KW-0472">Membrane</keyword>
<evidence type="ECO:0000256" key="9">
    <source>
        <dbReference type="ARBA" id="ARBA00023065"/>
    </source>
</evidence>
<feature type="transmembrane region" description="Helical" evidence="16">
    <location>
        <begin position="335"/>
        <end position="356"/>
    </location>
</feature>
<feature type="transmembrane region" description="Helical" evidence="16">
    <location>
        <begin position="547"/>
        <end position="567"/>
    </location>
</feature>
<dbReference type="STRING" id="568069.A0A1J1HQJ1"/>
<gene>
    <name evidence="17" type="ORF">CLUMA_CG003954</name>
</gene>
<evidence type="ECO:0000256" key="14">
    <source>
        <dbReference type="PIRSR" id="PIRSR600175-1"/>
    </source>
</evidence>
<evidence type="ECO:0000256" key="1">
    <source>
        <dbReference type="ARBA" id="ARBA00004141"/>
    </source>
</evidence>
<keyword evidence="18" id="KW-1185">Reference proteome</keyword>
<dbReference type="SUPFAM" id="SSF161070">
    <property type="entry name" value="SNF-like"/>
    <property type="match status" value="1"/>
</dbReference>
<name>A0A1J1HQJ1_9DIPT</name>
<evidence type="ECO:0000256" key="3">
    <source>
        <dbReference type="ARBA" id="ARBA00022448"/>
    </source>
</evidence>
<feature type="transmembrane region" description="Helical" evidence="16">
    <location>
        <begin position="254"/>
        <end position="273"/>
    </location>
</feature>
<dbReference type="InterPro" id="IPR037272">
    <property type="entry name" value="SNS_sf"/>
</dbReference>
<dbReference type="OrthoDB" id="6581954at2759"/>
<keyword evidence="8 14" id="KW-0915">Sodium</keyword>
<keyword evidence="5 15" id="KW-0769">Symport</keyword>
<dbReference type="PROSITE" id="PS00610">
    <property type="entry name" value="NA_NEUROTRAN_SYMP_1"/>
    <property type="match status" value="1"/>
</dbReference>
<feature type="binding site" evidence="14">
    <location>
        <position position="71"/>
    </location>
    <ligand>
        <name>Na(+)</name>
        <dbReference type="ChEBI" id="CHEBI:29101"/>
        <label>1</label>
    </ligand>
</feature>
<dbReference type="GO" id="GO:0089718">
    <property type="term" value="P:amino acid import across plasma membrane"/>
    <property type="evidence" value="ECO:0007669"/>
    <property type="project" value="TreeGrafter"/>
</dbReference>
<dbReference type="GO" id="GO:0046872">
    <property type="term" value="F:metal ion binding"/>
    <property type="evidence" value="ECO:0007669"/>
    <property type="project" value="UniProtKB-KW"/>
</dbReference>
<evidence type="ECO:0000313" key="17">
    <source>
        <dbReference type="EMBL" id="CRK90243.1"/>
    </source>
</evidence>
<feature type="binding site" evidence="14">
    <location>
        <position position="75"/>
    </location>
    <ligand>
        <name>Na(+)</name>
        <dbReference type="ChEBI" id="CHEBI:29101"/>
        <label>1</label>
    </ligand>
</feature>
<reference evidence="17 18" key="1">
    <citation type="submission" date="2015-04" db="EMBL/GenBank/DDBJ databases">
        <authorList>
            <person name="Syromyatnikov M.Y."/>
            <person name="Popov V.N."/>
        </authorList>
    </citation>
    <scope>NUCLEOTIDE SEQUENCE [LARGE SCALE GENOMIC DNA]</scope>
</reference>
<feature type="transmembrane region" description="Helical" evidence="16">
    <location>
        <begin position="508"/>
        <end position="527"/>
    </location>
</feature>
<dbReference type="GO" id="GO:0005886">
    <property type="term" value="C:plasma membrane"/>
    <property type="evidence" value="ECO:0007669"/>
    <property type="project" value="TreeGrafter"/>
</dbReference>
<evidence type="ECO:0000256" key="13">
    <source>
        <dbReference type="ARBA" id="ARBA00037785"/>
    </source>
</evidence>
<feature type="transmembrane region" description="Helical" evidence="16">
    <location>
        <begin position="60"/>
        <end position="77"/>
    </location>
</feature>
<feature type="binding site" evidence="14">
    <location>
        <position position="409"/>
    </location>
    <ligand>
        <name>Na(+)</name>
        <dbReference type="ChEBI" id="CHEBI:29101"/>
        <label>1</label>
    </ligand>
</feature>
<feature type="binding site" evidence="14">
    <location>
        <position position="413"/>
    </location>
    <ligand>
        <name>Na(+)</name>
        <dbReference type="ChEBI" id="CHEBI:29101"/>
        <label>1</label>
    </ligand>
</feature>
<protein>
    <recommendedName>
        <fullName evidence="15">Transporter</fullName>
    </recommendedName>
</protein>
<dbReference type="PRINTS" id="PR00176">
    <property type="entry name" value="NANEUSMPORT"/>
</dbReference>
<evidence type="ECO:0000256" key="2">
    <source>
        <dbReference type="ARBA" id="ARBA00006459"/>
    </source>
</evidence>
<keyword evidence="4 15" id="KW-0812">Transmembrane</keyword>
<dbReference type="Proteomes" id="UP000183832">
    <property type="component" value="Unassembled WGS sequence"/>
</dbReference>
<feature type="transmembrane region" description="Helical" evidence="16">
    <location>
        <begin position="228"/>
        <end position="247"/>
    </location>
</feature>